<dbReference type="SUPFAM" id="SSF46689">
    <property type="entry name" value="Homeodomain-like"/>
    <property type="match status" value="1"/>
</dbReference>
<evidence type="ECO:0000256" key="2">
    <source>
        <dbReference type="ARBA" id="ARBA00023125"/>
    </source>
</evidence>
<dbReference type="PROSITE" id="PS50977">
    <property type="entry name" value="HTH_TETR_2"/>
    <property type="match status" value="1"/>
</dbReference>
<comment type="caution">
    <text evidence="6">The sequence shown here is derived from an EMBL/GenBank/DDBJ whole genome shotgun (WGS) entry which is preliminary data.</text>
</comment>
<protein>
    <submittedName>
        <fullName evidence="6">TetR/AcrR family transcriptional regulator</fullName>
    </submittedName>
</protein>
<sequence>MPLSKAHKAETRERILQKASELFRRDGIDGVSVPALMKEAGLTHGGFYAHFASKDELVAAIFERALDETSDYLDAAAKGAESPADAVIDAYVGAFHRDHPEQGCVVAALGSEAARGTPIVREALARGVRHAAERLGETLHLGEDREDEAIAFYSSLVGAMILSRACRDDASFSQHILDVCRADLKKRKAIS</sequence>
<evidence type="ECO:0000259" key="5">
    <source>
        <dbReference type="PROSITE" id="PS50977"/>
    </source>
</evidence>
<dbReference type="InterPro" id="IPR023772">
    <property type="entry name" value="DNA-bd_HTH_TetR-type_CS"/>
</dbReference>
<evidence type="ECO:0000256" key="4">
    <source>
        <dbReference type="PROSITE-ProRule" id="PRU00335"/>
    </source>
</evidence>
<dbReference type="PANTHER" id="PTHR47506">
    <property type="entry name" value="TRANSCRIPTIONAL REGULATORY PROTEIN"/>
    <property type="match status" value="1"/>
</dbReference>
<dbReference type="Gene3D" id="1.10.10.60">
    <property type="entry name" value="Homeodomain-like"/>
    <property type="match status" value="1"/>
</dbReference>
<gene>
    <name evidence="6" type="ORF">NVS89_22130</name>
</gene>
<keyword evidence="2 4" id="KW-0238">DNA-binding</keyword>
<dbReference type="PANTHER" id="PTHR47506:SF7">
    <property type="entry name" value="TRANSCRIPTIONAL REGULATORY PROTEIN"/>
    <property type="match status" value="1"/>
</dbReference>
<feature type="domain" description="HTH tetR-type" evidence="5">
    <location>
        <begin position="9"/>
        <end position="69"/>
    </location>
</feature>
<dbReference type="InterPro" id="IPR009057">
    <property type="entry name" value="Homeodomain-like_sf"/>
</dbReference>
<dbReference type="PROSITE" id="PS01081">
    <property type="entry name" value="HTH_TETR_1"/>
    <property type="match status" value="1"/>
</dbReference>
<dbReference type="RefSeq" id="WP_258734944.1">
    <property type="nucleotide sequence ID" value="NZ_JANTHZ010000014.1"/>
</dbReference>
<dbReference type="PRINTS" id="PR00455">
    <property type="entry name" value="HTHTETR"/>
</dbReference>
<dbReference type="AlphaFoldDB" id="A0A9X2PMC8"/>
<dbReference type="EMBL" id="JANTHZ010000014">
    <property type="protein sequence ID" value="MCS0497792.1"/>
    <property type="molecule type" value="Genomic_DNA"/>
</dbReference>
<dbReference type="SUPFAM" id="SSF48498">
    <property type="entry name" value="Tetracyclin repressor-like, C-terminal domain"/>
    <property type="match status" value="1"/>
</dbReference>
<accession>A0A9X2PMC8</accession>
<keyword evidence="1" id="KW-0805">Transcription regulation</keyword>
<dbReference type="GO" id="GO:0003677">
    <property type="term" value="F:DNA binding"/>
    <property type="evidence" value="ECO:0007669"/>
    <property type="project" value="UniProtKB-UniRule"/>
</dbReference>
<evidence type="ECO:0000256" key="3">
    <source>
        <dbReference type="ARBA" id="ARBA00023163"/>
    </source>
</evidence>
<dbReference type="InterPro" id="IPR001647">
    <property type="entry name" value="HTH_TetR"/>
</dbReference>
<dbReference type="Pfam" id="PF00440">
    <property type="entry name" value="TetR_N"/>
    <property type="match status" value="1"/>
</dbReference>
<proteinExistence type="predicted"/>
<dbReference type="InterPro" id="IPR036271">
    <property type="entry name" value="Tet_transcr_reg_TetR-rel_C_sf"/>
</dbReference>
<dbReference type="Gene3D" id="1.10.357.10">
    <property type="entry name" value="Tetracycline Repressor, domain 2"/>
    <property type="match status" value="1"/>
</dbReference>
<reference evidence="6" key="1">
    <citation type="submission" date="2022-08" db="EMBL/GenBank/DDBJ databases">
        <authorList>
            <person name="Li F."/>
        </authorList>
    </citation>
    <scope>NUCLEOTIDE SEQUENCE</scope>
    <source>
        <strain evidence="6">MQZ15Z-1</strain>
    </source>
</reference>
<feature type="DNA-binding region" description="H-T-H motif" evidence="4">
    <location>
        <begin position="32"/>
        <end position="51"/>
    </location>
</feature>
<name>A0A9X2PMC8_9HYPH</name>
<keyword evidence="3" id="KW-0804">Transcription</keyword>
<keyword evidence="7" id="KW-1185">Reference proteome</keyword>
<dbReference type="Proteomes" id="UP001151088">
    <property type="component" value="Unassembled WGS sequence"/>
</dbReference>
<evidence type="ECO:0000313" key="7">
    <source>
        <dbReference type="Proteomes" id="UP001151088"/>
    </source>
</evidence>
<organism evidence="6 7">
    <name type="scientific">Ancylobacter mangrovi</name>
    <dbReference type="NCBI Taxonomy" id="2972472"/>
    <lineage>
        <taxon>Bacteria</taxon>
        <taxon>Pseudomonadati</taxon>
        <taxon>Pseudomonadota</taxon>
        <taxon>Alphaproteobacteria</taxon>
        <taxon>Hyphomicrobiales</taxon>
        <taxon>Xanthobacteraceae</taxon>
        <taxon>Ancylobacter</taxon>
    </lineage>
</organism>
<evidence type="ECO:0000313" key="6">
    <source>
        <dbReference type="EMBL" id="MCS0497792.1"/>
    </source>
</evidence>
<evidence type="ECO:0000256" key="1">
    <source>
        <dbReference type="ARBA" id="ARBA00023015"/>
    </source>
</evidence>